<sequence>MYIFYFISILYLYFCCIVKCLVFYAAATKTISQIRINKVPSYLIFNINIRTWCDVNSLACQPCRVIKTFRHISAVYRTKICLEKDNKKKIELSPMVEKTLYY</sequence>
<accession>A0ACB9WN88</accession>
<comment type="caution">
    <text evidence="1">The sequence shown here is derived from an EMBL/GenBank/DDBJ whole genome shotgun (WGS) entry which is preliminary data.</text>
</comment>
<dbReference type="Proteomes" id="UP001057452">
    <property type="component" value="Chromosome 14"/>
</dbReference>
<proteinExistence type="predicted"/>
<organism evidence="1 2">
    <name type="scientific">Chaenocephalus aceratus</name>
    <name type="common">Blackfin icefish</name>
    <name type="synonym">Chaenichthys aceratus</name>
    <dbReference type="NCBI Taxonomy" id="36190"/>
    <lineage>
        <taxon>Eukaryota</taxon>
        <taxon>Metazoa</taxon>
        <taxon>Chordata</taxon>
        <taxon>Craniata</taxon>
        <taxon>Vertebrata</taxon>
        <taxon>Euteleostomi</taxon>
        <taxon>Actinopterygii</taxon>
        <taxon>Neopterygii</taxon>
        <taxon>Teleostei</taxon>
        <taxon>Neoteleostei</taxon>
        <taxon>Acanthomorphata</taxon>
        <taxon>Eupercaria</taxon>
        <taxon>Perciformes</taxon>
        <taxon>Notothenioidei</taxon>
        <taxon>Channichthyidae</taxon>
        <taxon>Chaenocephalus</taxon>
    </lineage>
</organism>
<evidence type="ECO:0000313" key="1">
    <source>
        <dbReference type="EMBL" id="KAI4814618.1"/>
    </source>
</evidence>
<reference evidence="1" key="1">
    <citation type="submission" date="2022-05" db="EMBL/GenBank/DDBJ databases">
        <title>Chromosome-level genome of Chaenocephalus aceratus.</title>
        <authorList>
            <person name="Park H."/>
        </authorList>
    </citation>
    <scope>NUCLEOTIDE SEQUENCE</scope>
    <source>
        <strain evidence="1">KU_202001</strain>
    </source>
</reference>
<dbReference type="EMBL" id="CM043798">
    <property type="protein sequence ID" value="KAI4814618.1"/>
    <property type="molecule type" value="Genomic_DNA"/>
</dbReference>
<gene>
    <name evidence="1" type="ORF">KUCAC02_003806</name>
</gene>
<protein>
    <submittedName>
        <fullName evidence="1">Uncharacterized protein</fullName>
    </submittedName>
</protein>
<evidence type="ECO:0000313" key="2">
    <source>
        <dbReference type="Proteomes" id="UP001057452"/>
    </source>
</evidence>
<keyword evidence="2" id="KW-1185">Reference proteome</keyword>
<name>A0ACB9WN88_CHAAC</name>